<evidence type="ECO:0000313" key="3">
    <source>
        <dbReference type="Proteomes" id="UP000316609"/>
    </source>
</evidence>
<gene>
    <name evidence="2" type="ORF">E6K78_05905</name>
</gene>
<feature type="signal peptide" evidence="1">
    <location>
        <begin position="1"/>
        <end position="24"/>
    </location>
</feature>
<proteinExistence type="predicted"/>
<evidence type="ECO:0000256" key="1">
    <source>
        <dbReference type="SAM" id="SignalP"/>
    </source>
</evidence>
<dbReference type="EMBL" id="VBOY01000052">
    <property type="protein sequence ID" value="TMQ66865.1"/>
    <property type="molecule type" value="Genomic_DNA"/>
</dbReference>
<evidence type="ECO:0000313" key="2">
    <source>
        <dbReference type="EMBL" id="TMQ66865.1"/>
    </source>
</evidence>
<dbReference type="AlphaFoldDB" id="A0A538TTE4"/>
<organism evidence="2 3">
    <name type="scientific">Eiseniibacteriota bacterium</name>
    <dbReference type="NCBI Taxonomy" id="2212470"/>
    <lineage>
        <taxon>Bacteria</taxon>
        <taxon>Candidatus Eiseniibacteriota</taxon>
    </lineage>
</organism>
<name>A0A538TTE4_UNCEI</name>
<dbReference type="Proteomes" id="UP000316609">
    <property type="component" value="Unassembled WGS sequence"/>
</dbReference>
<keyword evidence="1" id="KW-0732">Signal</keyword>
<reference evidence="2 3" key="1">
    <citation type="journal article" date="2019" name="Nat. Microbiol.">
        <title>Mediterranean grassland soil C-N compound turnover is dependent on rainfall and depth, and is mediated by genomically divergent microorganisms.</title>
        <authorList>
            <person name="Diamond S."/>
            <person name="Andeer P.F."/>
            <person name="Li Z."/>
            <person name="Crits-Christoph A."/>
            <person name="Burstein D."/>
            <person name="Anantharaman K."/>
            <person name="Lane K.R."/>
            <person name="Thomas B.C."/>
            <person name="Pan C."/>
            <person name="Northen T.R."/>
            <person name="Banfield J.F."/>
        </authorList>
    </citation>
    <scope>NUCLEOTIDE SEQUENCE [LARGE SCALE GENOMIC DNA]</scope>
    <source>
        <strain evidence="2">WS_8</strain>
    </source>
</reference>
<accession>A0A538TTE4</accession>
<dbReference type="Gene3D" id="2.60.40.4070">
    <property type="match status" value="1"/>
</dbReference>
<evidence type="ECO:0008006" key="4">
    <source>
        <dbReference type="Google" id="ProtNLM"/>
    </source>
</evidence>
<feature type="chain" id="PRO_5022240643" description="T9SS type A sorting domain-containing protein" evidence="1">
    <location>
        <begin position="25"/>
        <end position="420"/>
    </location>
</feature>
<protein>
    <recommendedName>
        <fullName evidence="4">T9SS type A sorting domain-containing protein</fullName>
    </recommendedName>
</protein>
<comment type="caution">
    <text evidence="2">The sequence shown here is derived from an EMBL/GenBank/DDBJ whole genome shotgun (WGS) entry which is preliminary data.</text>
</comment>
<sequence length="420" mass="45197">MSRHRLSALVLALALVCADDSARASNCSVTSTGMIPLTDLGTGSYQGFQGGLYAGGSNTRPEAHGRAGLSIANSIVPLDTLGGSDPHGRVVIISIGMSNTTQEFSTFVPKAVADPQKRAEVLPIDCAKGGQAASDIADPNAAYWDTVYTRLRGHGSAPLQPQVVWLKEALRQPSSGFPAATVTLQTYLGTIVRILKQKLPNVRLCYLTSRIYAGYASSNLNPEPYAYESGFAVKWLIDQQINGEPTLNYDPAIGPVEAPWLSWGPYLWADGLHARNDGLTWSCSDFQSDGTHPSTSGRNIVAESLLAFFRGEETAVPWYRVPVVAVAPATTASDLAVAPTLAHGRVEISFTARSPWRIEIVDLAGRRVRDVARGQGDGVLDRVTWDLHDQSGARVRSGAYWVRLDQDGRAAVRRVTVVGR</sequence>